<feature type="region of interest" description="Disordered" evidence="2">
    <location>
        <begin position="1071"/>
        <end position="1090"/>
    </location>
</feature>
<sequence>MARLSSEHHPEGPGDQARRKSRGGHKRTRSSMATKRAASPTVVPEPSKRTKRVQIDDHDQLAREMEESVSRSQGPERLDNIDVIPRNTRQRRHSEPLVSDSEDEDVDTAATPPAASQPVRGLTPHLQRLGRPTKATRQARQSMPAQFDTTPEATDNQPTEVQFTPLVAKLGSRTHRRLRRDGLSEEMNAIHEHEKEDSKRSRDLAELRRRLEEKEQEVNSLTFSLETRRMGDIDVSDDHAEQLEAELREARKVIEALQAQQALTPSPSPREVAQELNGDTLIADDDLFMPVDRDSFNVSTSGAESQYQSHTQRTVMTSQITFEASQAKLDYDSLTDISHITPAAVPEKISDQAVKRYELEIEQVKAQSAHLESVVRIAGISLQNLQVAPPGAAHEEILTELRHGFEIARDALEGVYPGLTASLTNGQLIPQLIEAIQGMRVNISKKTKVIDDLRMTETTLRGERDATLGLVSQSEQRNSDLEQQLNDAEAAHDKVARAFVDLETLVASRQQTIADQQNVLDDQEAKINGLEDEMEDKDTQLDRYKQALDKETAELKALTETITRLEEDHAKHIHELEKQHEAEVAKLQERLEANEEALGNAEADVAQKADYIDEQEDRIDSLEATVDEIKSNIDTLRQRLEDEMAARTAVETVRDEHADLIYSHENTIENLEEAIRDLRTELDTVRKNLEAEKAQREQTERDLDDRNQQVEDLTTRIHDAGIQANELRSKLFQVQQEKDAEIAKLKQDATDLEEDLQGQFNTENRLRQGAEDQVTKLEGDVESLQQKLTNTEGDLSAMIKDRDALEAEAEAEKVRLNKVIEDISSKMTALKANAKAVQDSLNATIQDLNNTLAQRDARIQQLEQDAIETAQEHAAEIAERDDSVRDLEGSLNETRKEAAELKEENQSLANRVENEANELLNIMGAHAEESNALHHTIRTQEATIKHLQGVAQQRAEEHATALNDLGEQIKELQVMADTRADLIATLATQKEELIAAFKAQEEDNQKTLDALNTAHRELLARNEELAEASKHRGVEAINRLAAMKTEGLEVKTTGVNLHKVATGKVMKTSEKVKISKKTGRKGSKTTRRQWDSGIGVDDTFEFDNELVDEGVVG</sequence>
<accession>A0A6A5YU08</accession>
<proteinExistence type="predicted"/>
<feature type="coiled-coil region" evidence="1">
    <location>
        <begin position="471"/>
        <end position="929"/>
    </location>
</feature>
<evidence type="ECO:0000256" key="1">
    <source>
        <dbReference type="SAM" id="Coils"/>
    </source>
</evidence>
<feature type="coiled-coil region" evidence="1">
    <location>
        <begin position="197"/>
        <end position="260"/>
    </location>
</feature>
<dbReference type="GO" id="GO:0005794">
    <property type="term" value="C:Golgi apparatus"/>
    <property type="evidence" value="ECO:0007669"/>
    <property type="project" value="TreeGrafter"/>
</dbReference>
<protein>
    <submittedName>
        <fullName evidence="3">Uncharacterized protein</fullName>
    </submittedName>
</protein>
<keyword evidence="1" id="KW-0175">Coiled coil</keyword>
<dbReference type="EMBL" id="ML977338">
    <property type="protein sequence ID" value="KAF2110510.1"/>
    <property type="molecule type" value="Genomic_DNA"/>
</dbReference>
<feature type="compositionally biased region" description="Basic and acidic residues" evidence="2">
    <location>
        <begin position="1"/>
        <end position="18"/>
    </location>
</feature>
<reference evidence="3" key="1">
    <citation type="journal article" date="2020" name="Stud. Mycol.">
        <title>101 Dothideomycetes genomes: a test case for predicting lifestyles and emergence of pathogens.</title>
        <authorList>
            <person name="Haridas S."/>
            <person name="Albert R."/>
            <person name="Binder M."/>
            <person name="Bloem J."/>
            <person name="Labutti K."/>
            <person name="Salamov A."/>
            <person name="Andreopoulos B."/>
            <person name="Baker S."/>
            <person name="Barry K."/>
            <person name="Bills G."/>
            <person name="Bluhm B."/>
            <person name="Cannon C."/>
            <person name="Castanera R."/>
            <person name="Culley D."/>
            <person name="Daum C."/>
            <person name="Ezra D."/>
            <person name="Gonzalez J."/>
            <person name="Henrissat B."/>
            <person name="Kuo A."/>
            <person name="Liang C."/>
            <person name="Lipzen A."/>
            <person name="Lutzoni F."/>
            <person name="Magnuson J."/>
            <person name="Mondo S."/>
            <person name="Nolan M."/>
            <person name="Ohm R."/>
            <person name="Pangilinan J."/>
            <person name="Park H.-J."/>
            <person name="Ramirez L."/>
            <person name="Alfaro M."/>
            <person name="Sun H."/>
            <person name="Tritt A."/>
            <person name="Yoshinaga Y."/>
            <person name="Zwiers L.-H."/>
            <person name="Turgeon B."/>
            <person name="Goodwin S."/>
            <person name="Spatafora J."/>
            <person name="Crous P."/>
            <person name="Grigoriev I."/>
        </authorList>
    </citation>
    <scope>NUCLEOTIDE SEQUENCE</scope>
    <source>
        <strain evidence="3">CBS 627.86</strain>
    </source>
</reference>
<organism evidence="3 4">
    <name type="scientific">Lophiotrema nucula</name>
    <dbReference type="NCBI Taxonomy" id="690887"/>
    <lineage>
        <taxon>Eukaryota</taxon>
        <taxon>Fungi</taxon>
        <taxon>Dikarya</taxon>
        <taxon>Ascomycota</taxon>
        <taxon>Pezizomycotina</taxon>
        <taxon>Dothideomycetes</taxon>
        <taxon>Pleosporomycetidae</taxon>
        <taxon>Pleosporales</taxon>
        <taxon>Lophiotremataceae</taxon>
        <taxon>Lophiotrema</taxon>
    </lineage>
</organism>
<evidence type="ECO:0000313" key="3">
    <source>
        <dbReference type="EMBL" id="KAF2110510.1"/>
    </source>
</evidence>
<feature type="compositionally biased region" description="Basic and acidic residues" evidence="2">
    <location>
        <begin position="53"/>
        <end position="80"/>
    </location>
</feature>
<dbReference type="PANTHER" id="PTHR19327">
    <property type="entry name" value="GOLGIN"/>
    <property type="match status" value="1"/>
</dbReference>
<dbReference type="GO" id="GO:0031267">
    <property type="term" value="F:small GTPase binding"/>
    <property type="evidence" value="ECO:0007669"/>
    <property type="project" value="TreeGrafter"/>
</dbReference>
<name>A0A6A5YU08_9PLEO</name>
<dbReference type="Proteomes" id="UP000799770">
    <property type="component" value="Unassembled WGS sequence"/>
</dbReference>
<dbReference type="GO" id="GO:0048193">
    <property type="term" value="P:Golgi vesicle transport"/>
    <property type="evidence" value="ECO:0007669"/>
    <property type="project" value="TreeGrafter"/>
</dbReference>
<dbReference type="SUPFAM" id="SSF90257">
    <property type="entry name" value="Myosin rod fragments"/>
    <property type="match status" value="1"/>
</dbReference>
<dbReference type="PANTHER" id="PTHR19327:SF0">
    <property type="entry name" value="GOLGIN SUBFAMILY A MEMBER 4"/>
    <property type="match status" value="1"/>
</dbReference>
<feature type="compositionally biased region" description="Polar residues" evidence="2">
    <location>
        <begin position="135"/>
        <end position="160"/>
    </location>
</feature>
<keyword evidence="4" id="KW-1185">Reference proteome</keyword>
<dbReference type="AlphaFoldDB" id="A0A6A5YU08"/>
<dbReference type="Gene3D" id="1.10.287.1490">
    <property type="match status" value="2"/>
</dbReference>
<evidence type="ECO:0000313" key="4">
    <source>
        <dbReference type="Proteomes" id="UP000799770"/>
    </source>
</evidence>
<feature type="compositionally biased region" description="Basic residues" evidence="2">
    <location>
        <begin position="19"/>
        <end position="29"/>
    </location>
</feature>
<feature type="compositionally biased region" description="Basic residues" evidence="2">
    <location>
        <begin position="1074"/>
        <end position="1087"/>
    </location>
</feature>
<dbReference type="OrthoDB" id="3532430at2759"/>
<gene>
    <name evidence="3" type="ORF">BDV96DRAFT_553484</name>
</gene>
<feature type="region of interest" description="Disordered" evidence="2">
    <location>
        <begin position="1"/>
        <end position="160"/>
    </location>
</feature>
<evidence type="ECO:0000256" key="2">
    <source>
        <dbReference type="SAM" id="MobiDB-lite"/>
    </source>
</evidence>
<dbReference type="SUPFAM" id="SSF57997">
    <property type="entry name" value="Tropomyosin"/>
    <property type="match status" value="1"/>
</dbReference>